<keyword evidence="7" id="KW-1185">Reference proteome</keyword>
<evidence type="ECO:0000256" key="1">
    <source>
        <dbReference type="ARBA" id="ARBA00023015"/>
    </source>
</evidence>
<dbReference type="GO" id="GO:0003700">
    <property type="term" value="F:DNA-binding transcription factor activity"/>
    <property type="evidence" value="ECO:0007669"/>
    <property type="project" value="InterPro"/>
</dbReference>
<dbReference type="InterPro" id="IPR011711">
    <property type="entry name" value="GntR_C"/>
</dbReference>
<dbReference type="InterPro" id="IPR036388">
    <property type="entry name" value="WH-like_DNA-bd_sf"/>
</dbReference>
<accession>A0A7X5UR01</accession>
<reference evidence="6 7" key="1">
    <citation type="submission" date="2020-03" db="EMBL/GenBank/DDBJ databases">
        <title>Sequencing the genomes of 1000 actinobacteria strains.</title>
        <authorList>
            <person name="Klenk H.-P."/>
        </authorList>
    </citation>
    <scope>NUCLEOTIDE SEQUENCE [LARGE SCALE GENOMIC DNA]</scope>
    <source>
        <strain evidence="6 7">DSM 45685</strain>
    </source>
</reference>
<comment type="caution">
    <text evidence="6">The sequence shown here is derived from an EMBL/GenBank/DDBJ whole genome shotgun (WGS) entry which is preliminary data.</text>
</comment>
<dbReference type="RefSeq" id="WP_313886782.1">
    <property type="nucleotide sequence ID" value="NZ_JAAOYM010000001.1"/>
</dbReference>
<name>A0A7X5UR01_9PSEU</name>
<proteinExistence type="predicted"/>
<dbReference type="GO" id="GO:0003677">
    <property type="term" value="F:DNA binding"/>
    <property type="evidence" value="ECO:0007669"/>
    <property type="project" value="UniProtKB-KW"/>
</dbReference>
<dbReference type="Pfam" id="PF00392">
    <property type="entry name" value="GntR"/>
    <property type="match status" value="1"/>
</dbReference>
<dbReference type="PANTHER" id="PTHR43537:SF5">
    <property type="entry name" value="UXU OPERON TRANSCRIPTIONAL REGULATOR"/>
    <property type="match status" value="1"/>
</dbReference>
<dbReference type="EMBL" id="JAAOYM010000001">
    <property type="protein sequence ID" value="NIJ12604.1"/>
    <property type="molecule type" value="Genomic_DNA"/>
</dbReference>
<keyword evidence="3" id="KW-0804">Transcription</keyword>
<gene>
    <name evidence="6" type="ORF">FHU38_002948</name>
</gene>
<dbReference type="InterPro" id="IPR000524">
    <property type="entry name" value="Tscrpt_reg_HTH_GntR"/>
</dbReference>
<evidence type="ECO:0000256" key="2">
    <source>
        <dbReference type="ARBA" id="ARBA00023125"/>
    </source>
</evidence>
<dbReference type="SUPFAM" id="SSF46785">
    <property type="entry name" value="Winged helix' DNA-binding domain"/>
    <property type="match status" value="1"/>
</dbReference>
<organism evidence="6 7">
    <name type="scientific">Saccharomonospora amisosensis</name>
    <dbReference type="NCBI Taxonomy" id="1128677"/>
    <lineage>
        <taxon>Bacteria</taxon>
        <taxon>Bacillati</taxon>
        <taxon>Actinomycetota</taxon>
        <taxon>Actinomycetes</taxon>
        <taxon>Pseudonocardiales</taxon>
        <taxon>Pseudonocardiaceae</taxon>
        <taxon>Saccharomonospora</taxon>
    </lineage>
</organism>
<evidence type="ECO:0000256" key="3">
    <source>
        <dbReference type="ARBA" id="ARBA00023163"/>
    </source>
</evidence>
<feature type="coiled-coil region" evidence="4">
    <location>
        <begin position="102"/>
        <end position="129"/>
    </location>
</feature>
<dbReference type="SMART" id="SM00345">
    <property type="entry name" value="HTH_GNTR"/>
    <property type="match status" value="1"/>
</dbReference>
<dbReference type="Gene3D" id="1.20.120.530">
    <property type="entry name" value="GntR ligand-binding domain-like"/>
    <property type="match status" value="1"/>
</dbReference>
<dbReference type="Proteomes" id="UP000545493">
    <property type="component" value="Unassembled WGS sequence"/>
</dbReference>
<evidence type="ECO:0000313" key="7">
    <source>
        <dbReference type="Proteomes" id="UP000545493"/>
    </source>
</evidence>
<dbReference type="Pfam" id="PF07729">
    <property type="entry name" value="FCD"/>
    <property type="match status" value="1"/>
</dbReference>
<dbReference type="AlphaFoldDB" id="A0A7X5UR01"/>
<keyword evidence="1" id="KW-0805">Transcription regulation</keyword>
<dbReference type="CDD" id="cd07377">
    <property type="entry name" value="WHTH_GntR"/>
    <property type="match status" value="1"/>
</dbReference>
<evidence type="ECO:0000256" key="4">
    <source>
        <dbReference type="SAM" id="Coils"/>
    </source>
</evidence>
<keyword evidence="6" id="KW-0670">Pyruvate</keyword>
<sequence>MVKEDRDEAAPEPRARALRPVQRSRLYEQLVERLLALVDELDLQPGQRLPPERELASSLGVSRASVRQALVVLEVQGLVEVRQGEGAVLLENRSTSTVLSAAKAHTRRLQEVIEAREALEVKLAALAAQRRTEDDLVAIDKALERMEADVERGDRGLEGDERFHRAVTAAARSALLADLMTEISSAIKESRIESLSQPDRPRQSLASHRRIAEAIRAGDAAGAAEAMGEHIRLVSDVAILRDGD</sequence>
<keyword evidence="4" id="KW-0175">Coiled coil</keyword>
<evidence type="ECO:0000259" key="5">
    <source>
        <dbReference type="PROSITE" id="PS50949"/>
    </source>
</evidence>
<dbReference type="PROSITE" id="PS50949">
    <property type="entry name" value="HTH_GNTR"/>
    <property type="match status" value="1"/>
</dbReference>
<dbReference type="PRINTS" id="PR00035">
    <property type="entry name" value="HTHGNTR"/>
</dbReference>
<dbReference type="SUPFAM" id="SSF48008">
    <property type="entry name" value="GntR ligand-binding domain-like"/>
    <property type="match status" value="1"/>
</dbReference>
<evidence type="ECO:0000313" key="6">
    <source>
        <dbReference type="EMBL" id="NIJ12604.1"/>
    </source>
</evidence>
<dbReference type="Gene3D" id="1.10.10.10">
    <property type="entry name" value="Winged helix-like DNA-binding domain superfamily/Winged helix DNA-binding domain"/>
    <property type="match status" value="1"/>
</dbReference>
<dbReference type="InterPro" id="IPR008920">
    <property type="entry name" value="TF_FadR/GntR_C"/>
</dbReference>
<dbReference type="PANTHER" id="PTHR43537">
    <property type="entry name" value="TRANSCRIPTIONAL REGULATOR, GNTR FAMILY"/>
    <property type="match status" value="1"/>
</dbReference>
<keyword evidence="2" id="KW-0238">DNA-binding</keyword>
<feature type="domain" description="HTH gntR-type" evidence="5">
    <location>
        <begin position="24"/>
        <end position="92"/>
    </location>
</feature>
<protein>
    <submittedName>
        <fullName evidence="6">GntR family transcriptional repressor for pyruvate dehydrogenase complex</fullName>
    </submittedName>
</protein>
<dbReference type="SMART" id="SM00895">
    <property type="entry name" value="FCD"/>
    <property type="match status" value="1"/>
</dbReference>
<dbReference type="InterPro" id="IPR036390">
    <property type="entry name" value="WH_DNA-bd_sf"/>
</dbReference>